<dbReference type="RefSeq" id="WP_166920089.1">
    <property type="nucleotide sequence ID" value="NZ_JAASRN010000002.1"/>
</dbReference>
<evidence type="ECO:0000256" key="5">
    <source>
        <dbReference type="ARBA" id="ARBA00022777"/>
    </source>
</evidence>
<dbReference type="SMART" id="SM00086">
    <property type="entry name" value="PAC"/>
    <property type="match status" value="1"/>
</dbReference>
<keyword evidence="11" id="KW-1185">Reference proteome</keyword>
<dbReference type="InterPro" id="IPR011006">
    <property type="entry name" value="CheY-like_superfamily"/>
</dbReference>
<evidence type="ECO:0000256" key="3">
    <source>
        <dbReference type="ARBA" id="ARBA00022553"/>
    </source>
</evidence>
<comment type="catalytic activity">
    <reaction evidence="1">
        <text>ATP + protein L-histidine = ADP + protein N-phospho-L-histidine.</text>
        <dbReference type="EC" id="2.7.13.3"/>
    </reaction>
</comment>
<dbReference type="InterPro" id="IPR013656">
    <property type="entry name" value="PAS_4"/>
</dbReference>
<evidence type="ECO:0000313" key="10">
    <source>
        <dbReference type="EMBL" id="NIK74430.1"/>
    </source>
</evidence>
<proteinExistence type="predicted"/>
<dbReference type="CDD" id="cd00130">
    <property type="entry name" value="PAS"/>
    <property type="match status" value="1"/>
</dbReference>
<comment type="caution">
    <text evidence="10">The sequence shown here is derived from an EMBL/GenBank/DDBJ whole genome shotgun (WGS) entry which is preliminary data.</text>
</comment>
<dbReference type="Gene3D" id="3.30.450.20">
    <property type="entry name" value="PAS domain"/>
    <property type="match status" value="3"/>
</dbReference>
<dbReference type="PANTHER" id="PTHR43304">
    <property type="entry name" value="PHYTOCHROME-LIKE PROTEIN CPH1"/>
    <property type="match status" value="1"/>
</dbReference>
<dbReference type="CDD" id="cd00075">
    <property type="entry name" value="HATPase"/>
    <property type="match status" value="1"/>
</dbReference>
<dbReference type="InterPro" id="IPR000700">
    <property type="entry name" value="PAS-assoc_C"/>
</dbReference>
<dbReference type="PROSITE" id="PS50110">
    <property type="entry name" value="RESPONSE_REGULATORY"/>
    <property type="match status" value="1"/>
</dbReference>
<dbReference type="InterPro" id="IPR003594">
    <property type="entry name" value="HATPase_dom"/>
</dbReference>
<reference evidence="10 11" key="1">
    <citation type="submission" date="2020-03" db="EMBL/GenBank/DDBJ databases">
        <title>Genomic Encyclopedia of Type Strains, Phase IV (KMG-IV): sequencing the most valuable type-strain genomes for metagenomic binning, comparative biology and taxonomic classification.</title>
        <authorList>
            <person name="Goeker M."/>
        </authorList>
    </citation>
    <scope>NUCLEOTIDE SEQUENCE [LARGE SCALE GENOMIC DNA]</scope>
    <source>
        <strain evidence="10 11">DSM 5718</strain>
    </source>
</reference>
<organism evidence="10 11">
    <name type="scientific">Thermonema lapsum</name>
    <dbReference type="NCBI Taxonomy" id="28195"/>
    <lineage>
        <taxon>Bacteria</taxon>
        <taxon>Pseudomonadati</taxon>
        <taxon>Bacteroidota</taxon>
        <taxon>Cytophagia</taxon>
        <taxon>Cytophagales</taxon>
        <taxon>Thermonemataceae</taxon>
        <taxon>Thermonema</taxon>
    </lineage>
</organism>
<dbReference type="InterPro" id="IPR052162">
    <property type="entry name" value="Sensor_kinase/Photoreceptor"/>
</dbReference>
<dbReference type="InterPro" id="IPR001610">
    <property type="entry name" value="PAC"/>
</dbReference>
<dbReference type="InterPro" id="IPR013655">
    <property type="entry name" value="PAS_fold_3"/>
</dbReference>
<dbReference type="Pfam" id="PF02518">
    <property type="entry name" value="HATPase_c"/>
    <property type="match status" value="1"/>
</dbReference>
<dbReference type="PANTHER" id="PTHR43304:SF1">
    <property type="entry name" value="PAC DOMAIN-CONTAINING PROTEIN"/>
    <property type="match status" value="1"/>
</dbReference>
<dbReference type="InterPro" id="IPR004358">
    <property type="entry name" value="Sig_transdc_His_kin-like_C"/>
</dbReference>
<dbReference type="InterPro" id="IPR036097">
    <property type="entry name" value="HisK_dim/P_sf"/>
</dbReference>
<dbReference type="NCBIfam" id="TIGR00229">
    <property type="entry name" value="sensory_box"/>
    <property type="match status" value="2"/>
</dbReference>
<dbReference type="InterPro" id="IPR001789">
    <property type="entry name" value="Sig_transdc_resp-reg_receiver"/>
</dbReference>
<dbReference type="InterPro" id="IPR035965">
    <property type="entry name" value="PAS-like_dom_sf"/>
</dbReference>
<keyword evidence="5" id="KW-0418">Kinase</keyword>
<comment type="caution">
    <text evidence="6">Lacks conserved residue(s) required for the propagation of feature annotation.</text>
</comment>
<dbReference type="SMART" id="SM00388">
    <property type="entry name" value="HisKA"/>
    <property type="match status" value="1"/>
</dbReference>
<feature type="domain" description="Response regulatory" evidence="8">
    <location>
        <begin position="9"/>
        <end position="122"/>
    </location>
</feature>
<dbReference type="SMART" id="SM00091">
    <property type="entry name" value="PAS"/>
    <property type="match status" value="2"/>
</dbReference>
<gene>
    <name evidence="10" type="ORF">FHS56_001943</name>
</gene>
<name>A0A846MSZ6_9BACT</name>
<evidence type="ECO:0000313" key="11">
    <source>
        <dbReference type="Proteomes" id="UP000537126"/>
    </source>
</evidence>
<feature type="domain" description="Histidine kinase" evidence="7">
    <location>
        <begin position="557"/>
        <end position="769"/>
    </location>
</feature>
<evidence type="ECO:0000256" key="2">
    <source>
        <dbReference type="ARBA" id="ARBA00012438"/>
    </source>
</evidence>
<accession>A0A846MSZ6</accession>
<dbReference type="SUPFAM" id="SSF55874">
    <property type="entry name" value="ATPase domain of HSP90 chaperone/DNA topoisomerase II/histidine kinase"/>
    <property type="match status" value="1"/>
</dbReference>
<dbReference type="InterPro" id="IPR005467">
    <property type="entry name" value="His_kinase_dom"/>
</dbReference>
<evidence type="ECO:0000259" key="8">
    <source>
        <dbReference type="PROSITE" id="PS50110"/>
    </source>
</evidence>
<feature type="domain" description="PAC" evidence="9">
    <location>
        <begin position="233"/>
        <end position="287"/>
    </location>
</feature>
<evidence type="ECO:0000256" key="4">
    <source>
        <dbReference type="ARBA" id="ARBA00022679"/>
    </source>
</evidence>
<dbReference type="AlphaFoldDB" id="A0A846MSZ6"/>
<dbReference type="Pfam" id="PF08447">
    <property type="entry name" value="PAS_3"/>
    <property type="match status" value="1"/>
</dbReference>
<dbReference type="PROSITE" id="PS50109">
    <property type="entry name" value="HIS_KIN"/>
    <property type="match status" value="1"/>
</dbReference>
<keyword evidence="4" id="KW-0808">Transferase</keyword>
<dbReference type="InterPro" id="IPR036890">
    <property type="entry name" value="HATPase_C_sf"/>
</dbReference>
<evidence type="ECO:0000256" key="6">
    <source>
        <dbReference type="PROSITE-ProRule" id="PRU00169"/>
    </source>
</evidence>
<dbReference type="EMBL" id="JAASRN010000002">
    <property type="protein sequence ID" value="NIK74430.1"/>
    <property type="molecule type" value="Genomic_DNA"/>
</dbReference>
<dbReference type="SUPFAM" id="SSF52172">
    <property type="entry name" value="CheY-like"/>
    <property type="match status" value="1"/>
</dbReference>
<keyword evidence="3" id="KW-0597">Phosphoprotein</keyword>
<dbReference type="SUPFAM" id="SSF55785">
    <property type="entry name" value="PYP-like sensor domain (PAS domain)"/>
    <property type="match status" value="3"/>
</dbReference>
<evidence type="ECO:0000259" key="9">
    <source>
        <dbReference type="PROSITE" id="PS50113"/>
    </source>
</evidence>
<dbReference type="Pfam" id="PF08448">
    <property type="entry name" value="PAS_4"/>
    <property type="match status" value="2"/>
</dbReference>
<dbReference type="Gene3D" id="1.10.287.130">
    <property type="match status" value="1"/>
</dbReference>
<dbReference type="Proteomes" id="UP000537126">
    <property type="component" value="Unassembled WGS sequence"/>
</dbReference>
<evidence type="ECO:0000256" key="1">
    <source>
        <dbReference type="ARBA" id="ARBA00000085"/>
    </source>
</evidence>
<dbReference type="EC" id="2.7.13.3" evidence="2"/>
<dbReference type="InterPro" id="IPR000014">
    <property type="entry name" value="PAS"/>
</dbReference>
<dbReference type="InterPro" id="IPR003661">
    <property type="entry name" value="HisK_dim/P_dom"/>
</dbReference>
<sequence>MIIQRHKPLIQLISSDWASAIELEERLLSLGYVVLAKSKSFTQGAAVLESHQPELILAEWDNTYINDPYFQELLQDPPIPVLFVSLALTPTLYDLCQKSRMVHLIQRPFADIDLHNAIQQALNMATLHNQYTKYEEELKQNTRLLNLFFNQALSAIFFAITPTPVRWRSELQTPPLAVLRHLQTTLIITKHNRSLAEQYQLKEEESFIKQPLQHLFPSEEVYKNFLVHLLEKKQCRFVFSQTLRDGSLATYEGNYSLILDEQGGVIGVLGIQQDITHRKRYEQLLKISKQRFERVAAYSPDIIIVAHTQDFQSIRFSYINKPHILGFRQNSIDSLNKLMELVHPQDFPLMQACFQDIRQAKEHPPIQIRLKNQVGTWEWFHCQYVVLSPEHDSQNAHYEILFYLHNLTEKIHYENKLKEEKANLQALIESSHSPIFSVDKQLNIKICNTAFLNLVRRFYPEIEQITDQPLTQVFPKEEASFWISHIQKAFLGEKQESAHSIHFKRQGNTHYEAAFYPIIEESQITGVTVIARDITEQENMRYALEKSNYELDTFIYRSSHDLRAPLSSILGLLQLLRMPLPNEEKDRYIQLIESSVAKLDRITYSLIDFSRNMHLPLEFHYVEVEQLVYSCYEQLKQLPHADRVNIHLHNTCKQDLISDENRLRIIIYHLLSNSIRYQDLHKEETHVNISISCNQDSWKLSFKDNGKGIPEAIKKDLFRMFQRSNEENRGAGLGLYIIKQVVQKLQGEVHIESQIGEGTQVSITLPLLKETVVVL</sequence>
<dbReference type="Gene3D" id="3.30.565.10">
    <property type="entry name" value="Histidine kinase-like ATPase, C-terminal domain"/>
    <property type="match status" value="1"/>
</dbReference>
<dbReference type="PROSITE" id="PS50113">
    <property type="entry name" value="PAC"/>
    <property type="match status" value="1"/>
</dbReference>
<dbReference type="PRINTS" id="PR00344">
    <property type="entry name" value="BCTRLSENSOR"/>
</dbReference>
<dbReference type="CDD" id="cd00082">
    <property type="entry name" value="HisKA"/>
    <property type="match status" value="1"/>
</dbReference>
<dbReference type="SMART" id="SM00387">
    <property type="entry name" value="HATPase_c"/>
    <property type="match status" value="1"/>
</dbReference>
<protein>
    <recommendedName>
        <fullName evidence="2">histidine kinase</fullName>
        <ecNumber evidence="2">2.7.13.3</ecNumber>
    </recommendedName>
</protein>
<dbReference type="SUPFAM" id="SSF47384">
    <property type="entry name" value="Homodimeric domain of signal transducing histidine kinase"/>
    <property type="match status" value="1"/>
</dbReference>
<dbReference type="GO" id="GO:0000155">
    <property type="term" value="F:phosphorelay sensor kinase activity"/>
    <property type="evidence" value="ECO:0007669"/>
    <property type="project" value="InterPro"/>
</dbReference>
<dbReference type="Pfam" id="PF00512">
    <property type="entry name" value="HisKA"/>
    <property type="match status" value="1"/>
</dbReference>
<evidence type="ECO:0000259" key="7">
    <source>
        <dbReference type="PROSITE" id="PS50109"/>
    </source>
</evidence>